<name>A0A0A9Y2J8_LYGHE</name>
<feature type="region of interest" description="Disordered" evidence="1">
    <location>
        <begin position="459"/>
        <end position="516"/>
    </location>
</feature>
<keyword evidence="2" id="KW-0812">Transmembrane</keyword>
<accession>A0A0A9Y2J8</accession>
<dbReference type="EMBL" id="GBHO01017215">
    <property type="protein sequence ID" value="JAG26389.1"/>
    <property type="molecule type" value="Transcribed_RNA"/>
</dbReference>
<feature type="compositionally biased region" description="Low complexity" evidence="1">
    <location>
        <begin position="459"/>
        <end position="507"/>
    </location>
</feature>
<organism evidence="3">
    <name type="scientific">Lygus hesperus</name>
    <name type="common">Western plant bug</name>
    <dbReference type="NCBI Taxonomy" id="30085"/>
    <lineage>
        <taxon>Eukaryota</taxon>
        <taxon>Metazoa</taxon>
        <taxon>Ecdysozoa</taxon>
        <taxon>Arthropoda</taxon>
        <taxon>Hexapoda</taxon>
        <taxon>Insecta</taxon>
        <taxon>Pterygota</taxon>
        <taxon>Neoptera</taxon>
        <taxon>Paraneoptera</taxon>
        <taxon>Hemiptera</taxon>
        <taxon>Heteroptera</taxon>
        <taxon>Panheteroptera</taxon>
        <taxon>Cimicomorpha</taxon>
        <taxon>Miridae</taxon>
        <taxon>Mirini</taxon>
        <taxon>Lygus</taxon>
    </lineage>
</organism>
<sequence length="607" mass="67267">MSYSLWSGMIMFWPCSVLFITLPVTYCLMFNQRLNANGLQVRRIVSILEMGNAIIGWITYIALPDELEWNSPFSVVFMWVITIPLLVTLLTVLENIRKHIKGDFTIDKSVKSVIEGIRRDLQQRQRHSGRSVQHVVLFTLLLLPSLSLSMIGSALDSASNDNALPQDPLLVHLVFGFEVVTIPLLEVILAMTQMRDDTADYTIIMIAHLTNVAVLVLIVTNTRVASPAIDIGDLERGHSVRIKRGISTIEDIALPVPGQASYMIINGDHRMVEFRPLVKFDGKLVQWYILPGLYTTGRTSISDGGVQVNFYVRAAVEGGPSLNGKTVMVGNNFQLMKILFSEDHYSVINLVQPFILGDLSQILLVTTASELDSISKVHIIGASGFEQIIDLPPVKSKILIEAPPGATSFLYRCTDEVKKDTFVNDDTSANLEGYELYVVYVSYTSRISINAVRVFHGMPPTTTTQSPTSKPTTSKPTTSKPTTSKPTTPKPTTTITTTITPTPTSTTKKPHRDPPTTQEMTAYSLVGATLGTCSVAYTHFFWMETPLRLRATMFASFRVANAVVYRLTSFVFTGERLTLTHAYTLLSLQVFTTIAHLVLGRIFHSLA</sequence>
<evidence type="ECO:0000256" key="2">
    <source>
        <dbReference type="SAM" id="Phobius"/>
    </source>
</evidence>
<evidence type="ECO:0000313" key="3">
    <source>
        <dbReference type="EMBL" id="JAG26389.1"/>
    </source>
</evidence>
<feature type="transmembrane region" description="Helical" evidence="2">
    <location>
        <begin position="41"/>
        <end position="63"/>
    </location>
</feature>
<feature type="transmembrane region" description="Helical" evidence="2">
    <location>
        <begin position="201"/>
        <end position="219"/>
    </location>
</feature>
<evidence type="ECO:0000256" key="1">
    <source>
        <dbReference type="SAM" id="MobiDB-lite"/>
    </source>
</evidence>
<protein>
    <submittedName>
        <fullName evidence="3">Uncharacterized protein</fullName>
    </submittedName>
</protein>
<reference evidence="3" key="2">
    <citation type="submission" date="2014-07" db="EMBL/GenBank/DDBJ databases">
        <authorList>
            <person name="Hull J."/>
        </authorList>
    </citation>
    <scope>NUCLEOTIDE SEQUENCE</scope>
</reference>
<gene>
    <name evidence="3" type="ORF">CM83_11440</name>
</gene>
<dbReference type="AlphaFoldDB" id="A0A0A9Y2J8"/>
<proteinExistence type="predicted"/>
<feature type="transmembrane region" description="Helical" evidence="2">
    <location>
        <begin position="135"/>
        <end position="155"/>
    </location>
</feature>
<feature type="non-terminal residue" evidence="3">
    <location>
        <position position="607"/>
    </location>
</feature>
<keyword evidence="2" id="KW-1133">Transmembrane helix</keyword>
<keyword evidence="2" id="KW-0472">Membrane</keyword>
<reference evidence="3" key="1">
    <citation type="journal article" date="2014" name="PLoS ONE">
        <title>Transcriptome-Based Identification of ABC Transporters in the Western Tarnished Plant Bug Lygus hesperus.</title>
        <authorList>
            <person name="Hull J.J."/>
            <person name="Chaney K."/>
            <person name="Geib S.M."/>
            <person name="Fabrick J.A."/>
            <person name="Brent C.S."/>
            <person name="Walsh D."/>
            <person name="Lavine L.C."/>
        </authorList>
    </citation>
    <scope>NUCLEOTIDE SEQUENCE</scope>
</reference>
<feature type="transmembrane region" description="Helical" evidence="2">
    <location>
        <begin position="6"/>
        <end position="29"/>
    </location>
</feature>
<feature type="transmembrane region" description="Helical" evidence="2">
    <location>
        <begin position="75"/>
        <end position="93"/>
    </location>
</feature>
<feature type="transmembrane region" description="Helical" evidence="2">
    <location>
        <begin position="170"/>
        <end position="189"/>
    </location>
</feature>